<dbReference type="EMBL" id="NGNX01000063">
    <property type="protein sequence ID" value="OYR89908.1"/>
    <property type="molecule type" value="Genomic_DNA"/>
</dbReference>
<accession>A0A256L928</accession>
<reference evidence="4 5" key="3">
    <citation type="submission" date="2017-09" db="EMBL/GenBank/DDBJ databases">
        <title>Tripartite evolution among Lactobacillus johnsonii, Lactobacillus taiwanensis, Lactobacillus reuteri and their rodent host.</title>
        <authorList>
            <person name="Wang T."/>
            <person name="Knowles S."/>
            <person name="Cheng C."/>
        </authorList>
    </citation>
    <scope>NUCLEOTIDE SEQUENCE [LARGE SCALE GENOMIC DNA]</scope>
    <source>
        <strain evidence="3 4">609q</strain>
        <strain evidence="2 5">609u</strain>
    </source>
</reference>
<feature type="compositionally biased region" description="Basic and acidic residues" evidence="1">
    <location>
        <begin position="59"/>
        <end position="76"/>
    </location>
</feature>
<dbReference type="Proteomes" id="UP000216316">
    <property type="component" value="Unassembled WGS sequence"/>
</dbReference>
<feature type="region of interest" description="Disordered" evidence="1">
    <location>
        <begin position="58"/>
        <end position="85"/>
    </location>
</feature>
<dbReference type="Proteomes" id="UP000215828">
    <property type="component" value="Unassembled WGS sequence"/>
</dbReference>
<reference evidence="2 5" key="2">
    <citation type="submission" date="2017-05" db="EMBL/GenBank/DDBJ databases">
        <authorList>
            <person name="Lin X.B."/>
            <person name="Stothard P."/>
            <person name="Tasseva G."/>
            <person name="Walter J."/>
        </authorList>
    </citation>
    <scope>NUCLEOTIDE SEQUENCE [LARGE SCALE GENOMIC DNA]</scope>
    <source>
        <strain evidence="2 5">609u</strain>
    </source>
</reference>
<evidence type="ECO:0000256" key="1">
    <source>
        <dbReference type="SAM" id="MobiDB-lite"/>
    </source>
</evidence>
<reference evidence="3 4" key="1">
    <citation type="submission" date="2017-04" db="EMBL/GenBank/DDBJ databases">
        <authorList>
            <person name="Afonso C.L."/>
            <person name="Miller P.J."/>
            <person name="Scott M.A."/>
            <person name="Spackman E."/>
            <person name="Goraichik I."/>
            <person name="Dimitrov K.M."/>
            <person name="Suarez D.L."/>
            <person name="Swayne D.E."/>
        </authorList>
    </citation>
    <scope>NUCLEOTIDE SEQUENCE [LARGE SCALE GENOMIC DNA]</scope>
    <source>
        <strain evidence="3 4">609q</strain>
    </source>
</reference>
<comment type="caution">
    <text evidence="3">The sequence shown here is derived from an EMBL/GenBank/DDBJ whole genome shotgun (WGS) entry which is preliminary data.</text>
</comment>
<dbReference type="RefSeq" id="WP_094496645.1">
    <property type="nucleotide sequence ID" value="NZ_CARGPA010000010.1"/>
</dbReference>
<protein>
    <submittedName>
        <fullName evidence="3">Uncharacterized protein</fullName>
    </submittedName>
</protein>
<proteinExistence type="predicted"/>
<evidence type="ECO:0000313" key="4">
    <source>
        <dbReference type="Proteomes" id="UP000215828"/>
    </source>
</evidence>
<organism evidence="3 4">
    <name type="scientific">Lactobacillus taiwanensis</name>
    <dbReference type="NCBI Taxonomy" id="508451"/>
    <lineage>
        <taxon>Bacteria</taxon>
        <taxon>Bacillati</taxon>
        <taxon>Bacillota</taxon>
        <taxon>Bacilli</taxon>
        <taxon>Lactobacillales</taxon>
        <taxon>Lactobacillaceae</taxon>
        <taxon>Lactobacillus</taxon>
    </lineage>
</organism>
<sequence length="130" mass="14646">MLKGKNLVIAVLLVLVCVLGFSNIQNSKDIDSLTSQLQATKKVELRGKRVASKRMTKLRRLEESAQAKQKENDKKDAKIKKMKKQLDECKTETRDSISTKTGKHETIKLTPVQAKEFDETGEIADSELDD</sequence>
<evidence type="ECO:0000313" key="2">
    <source>
        <dbReference type="EMBL" id="OYR86855.1"/>
    </source>
</evidence>
<gene>
    <name evidence="2" type="ORF">CBF53_10410</name>
    <name evidence="3" type="ORF">CBF70_11080</name>
</gene>
<dbReference type="EMBL" id="NGNV01000063">
    <property type="protein sequence ID" value="OYR86855.1"/>
    <property type="molecule type" value="Genomic_DNA"/>
</dbReference>
<keyword evidence="5" id="KW-1185">Reference proteome</keyword>
<dbReference type="AlphaFoldDB" id="A0A256L928"/>
<name>A0A256L928_9LACO</name>
<evidence type="ECO:0000313" key="3">
    <source>
        <dbReference type="EMBL" id="OYR89908.1"/>
    </source>
</evidence>
<evidence type="ECO:0000313" key="5">
    <source>
        <dbReference type="Proteomes" id="UP000216316"/>
    </source>
</evidence>